<name>A0A7W6H498_9HYPH</name>
<organism evidence="1 2">
    <name type="scientific">Aureimonas pseudogalii</name>
    <dbReference type="NCBI Taxonomy" id="1744844"/>
    <lineage>
        <taxon>Bacteria</taxon>
        <taxon>Pseudomonadati</taxon>
        <taxon>Pseudomonadota</taxon>
        <taxon>Alphaproteobacteria</taxon>
        <taxon>Hyphomicrobiales</taxon>
        <taxon>Aurantimonadaceae</taxon>
        <taxon>Aureimonas</taxon>
    </lineage>
</organism>
<dbReference type="AlphaFoldDB" id="A0A7W6H498"/>
<dbReference type="EMBL" id="JACIEK010000002">
    <property type="protein sequence ID" value="MBB3997818.1"/>
    <property type="molecule type" value="Genomic_DNA"/>
</dbReference>
<keyword evidence="2" id="KW-1185">Reference proteome</keyword>
<protein>
    <submittedName>
        <fullName evidence="1">Uncharacterized protein YuzE</fullName>
    </submittedName>
</protein>
<evidence type="ECO:0000313" key="2">
    <source>
        <dbReference type="Proteomes" id="UP000542776"/>
    </source>
</evidence>
<gene>
    <name evidence="1" type="ORF">GGR04_001654</name>
</gene>
<proteinExistence type="predicted"/>
<evidence type="ECO:0000313" key="1">
    <source>
        <dbReference type="EMBL" id="MBB3997818.1"/>
    </source>
</evidence>
<comment type="caution">
    <text evidence="1">The sequence shown here is derived from an EMBL/GenBank/DDBJ whole genome shotgun (WGS) entry which is preliminary data.</text>
</comment>
<reference evidence="1 2" key="1">
    <citation type="submission" date="2020-08" db="EMBL/GenBank/DDBJ databases">
        <title>Genomic Encyclopedia of Type Strains, Phase IV (KMG-IV): sequencing the most valuable type-strain genomes for metagenomic binning, comparative biology and taxonomic classification.</title>
        <authorList>
            <person name="Goeker M."/>
        </authorList>
    </citation>
    <scope>NUCLEOTIDE SEQUENCE [LARGE SCALE GENOMIC DNA]</scope>
    <source>
        <strain evidence="1 2">DSM 102238</strain>
    </source>
</reference>
<accession>A0A7W6H498</accession>
<sequence>MIDVTYDPDADAVYFRIGQGRILAPSPYKMPAFQSVVSRCGGVTSAECCKASN</sequence>
<dbReference type="Proteomes" id="UP000542776">
    <property type="component" value="Unassembled WGS sequence"/>
</dbReference>